<evidence type="ECO:0000313" key="2">
    <source>
        <dbReference type="Proteomes" id="UP001611383"/>
    </source>
</evidence>
<accession>A0ABY9X5F0</accession>
<name>A0ABY9X5F0_9BACT</name>
<protein>
    <recommendedName>
        <fullName evidence="3">Lipoprotein</fullName>
    </recommendedName>
</protein>
<dbReference type="RefSeq" id="WP_395809945.1">
    <property type="nucleotide sequence ID" value="NZ_CP043494.1"/>
</dbReference>
<dbReference type="EMBL" id="CP043494">
    <property type="protein sequence ID" value="WNG50633.1"/>
    <property type="molecule type" value="Genomic_DNA"/>
</dbReference>
<sequence>MVPLRPAIAFVFSCSLLGIGCAGPTQERRMYPEPPNSVQQELGYRDIVRIGQEYAVSSGYEVTEVAEAVQVRPNYWRIRFGLAPRGSGRLLDVEFDQAQRQVVGSTEVGGAAGRVTPGP</sequence>
<dbReference type="Proteomes" id="UP001611383">
    <property type="component" value="Chromosome"/>
</dbReference>
<gene>
    <name evidence="1" type="ORF">F0U60_45780</name>
</gene>
<evidence type="ECO:0000313" key="1">
    <source>
        <dbReference type="EMBL" id="WNG50633.1"/>
    </source>
</evidence>
<organism evidence="1 2">
    <name type="scientific">Archangium minus</name>
    <dbReference type="NCBI Taxonomy" id="83450"/>
    <lineage>
        <taxon>Bacteria</taxon>
        <taxon>Pseudomonadati</taxon>
        <taxon>Myxococcota</taxon>
        <taxon>Myxococcia</taxon>
        <taxon>Myxococcales</taxon>
        <taxon>Cystobacterineae</taxon>
        <taxon>Archangiaceae</taxon>
        <taxon>Archangium</taxon>
    </lineage>
</organism>
<proteinExistence type="predicted"/>
<reference evidence="1 2" key="1">
    <citation type="submission" date="2019-08" db="EMBL/GenBank/DDBJ databases">
        <title>Archangium and Cystobacter genomes.</title>
        <authorList>
            <person name="Chen I.-C.K."/>
            <person name="Wielgoss S."/>
        </authorList>
    </citation>
    <scope>NUCLEOTIDE SEQUENCE [LARGE SCALE GENOMIC DNA]</scope>
    <source>
        <strain evidence="1 2">Cbm 6</strain>
    </source>
</reference>
<dbReference type="PROSITE" id="PS51257">
    <property type="entry name" value="PROKAR_LIPOPROTEIN"/>
    <property type="match status" value="1"/>
</dbReference>
<evidence type="ECO:0008006" key="3">
    <source>
        <dbReference type="Google" id="ProtNLM"/>
    </source>
</evidence>
<keyword evidence="2" id="KW-1185">Reference proteome</keyword>